<dbReference type="InterPro" id="IPR029063">
    <property type="entry name" value="SAM-dependent_MTases_sf"/>
</dbReference>
<gene>
    <name evidence="3" type="ORF">FB459_2453</name>
</gene>
<protein>
    <submittedName>
        <fullName evidence="3">Methyltransferase family protein</fullName>
    </submittedName>
</protein>
<dbReference type="CDD" id="cd02440">
    <property type="entry name" value="AdoMet_MTases"/>
    <property type="match status" value="1"/>
</dbReference>
<feature type="domain" description="Methyltransferase type 11" evidence="2">
    <location>
        <begin position="87"/>
        <end position="183"/>
    </location>
</feature>
<dbReference type="Proteomes" id="UP000320806">
    <property type="component" value="Unassembled WGS sequence"/>
</dbReference>
<dbReference type="GO" id="GO:0032259">
    <property type="term" value="P:methylation"/>
    <property type="evidence" value="ECO:0007669"/>
    <property type="project" value="UniProtKB-KW"/>
</dbReference>
<comment type="caution">
    <text evidence="3">The sequence shown here is derived from an EMBL/GenBank/DDBJ whole genome shotgun (WGS) entry which is preliminary data.</text>
</comment>
<dbReference type="PANTHER" id="PTHR43591:SF24">
    <property type="entry name" value="2-METHOXY-6-POLYPRENYL-1,4-BENZOQUINOL METHYLASE, MITOCHONDRIAL"/>
    <property type="match status" value="1"/>
</dbReference>
<feature type="region of interest" description="Disordered" evidence="1">
    <location>
        <begin position="1"/>
        <end position="38"/>
    </location>
</feature>
<dbReference type="Pfam" id="PF08241">
    <property type="entry name" value="Methyltransf_11"/>
    <property type="match status" value="1"/>
</dbReference>
<dbReference type="SUPFAM" id="SSF53335">
    <property type="entry name" value="S-adenosyl-L-methionine-dependent methyltransferases"/>
    <property type="match status" value="1"/>
</dbReference>
<keyword evidence="4" id="KW-1185">Reference proteome</keyword>
<evidence type="ECO:0000259" key="2">
    <source>
        <dbReference type="Pfam" id="PF08241"/>
    </source>
</evidence>
<dbReference type="OrthoDB" id="5566900at2"/>
<dbReference type="RefSeq" id="WP_141928665.1">
    <property type="nucleotide sequence ID" value="NZ_BAABCI010000006.1"/>
</dbReference>
<feature type="compositionally biased region" description="Basic and acidic residues" evidence="1">
    <location>
        <begin position="22"/>
        <end position="37"/>
    </location>
</feature>
<keyword evidence="3" id="KW-0489">Methyltransferase</keyword>
<dbReference type="PANTHER" id="PTHR43591">
    <property type="entry name" value="METHYLTRANSFERASE"/>
    <property type="match status" value="1"/>
</dbReference>
<accession>A0A542EHW6</accession>
<dbReference type="Gene3D" id="3.40.50.150">
    <property type="entry name" value="Vaccinia Virus protein VP39"/>
    <property type="match status" value="1"/>
</dbReference>
<dbReference type="EMBL" id="VFMO01000001">
    <property type="protein sequence ID" value="TQJ14937.1"/>
    <property type="molecule type" value="Genomic_DNA"/>
</dbReference>
<dbReference type="InterPro" id="IPR013216">
    <property type="entry name" value="Methyltransf_11"/>
</dbReference>
<dbReference type="AlphaFoldDB" id="A0A542EHW6"/>
<sequence>MSSNDPTDDRTNTDDATTSEAAGRDGTRTVDDRESARAQRAWWDGEADDYYREHGAFLRDEHLVWGPEGWTEEELRIIGPVDGLDVLEFGAGAAQGGRWMHDQGARVVASDISAGMLEVGRRIDERQERALPLVQADAARLPFADASFDLAFSAYGAVPFISDTAALMVELARVLRPGGRLVFSTTHPTRWAFPDVPDEAGLVAQYDYFDTAPYVERAGGLVTYVEHHRTLGGRIRELVAAGLQVQDVVEPTWPERNDQNWGGWSPTRGRVIPGTAIYVAKKAGTA</sequence>
<evidence type="ECO:0000256" key="1">
    <source>
        <dbReference type="SAM" id="MobiDB-lite"/>
    </source>
</evidence>
<name>A0A542EHW6_9MICO</name>
<organism evidence="3 4">
    <name type="scientific">Yimella lutea</name>
    <dbReference type="NCBI Taxonomy" id="587872"/>
    <lineage>
        <taxon>Bacteria</taxon>
        <taxon>Bacillati</taxon>
        <taxon>Actinomycetota</taxon>
        <taxon>Actinomycetes</taxon>
        <taxon>Micrococcales</taxon>
        <taxon>Dermacoccaceae</taxon>
        <taxon>Yimella</taxon>
    </lineage>
</organism>
<reference evidence="3 4" key="1">
    <citation type="submission" date="2019-06" db="EMBL/GenBank/DDBJ databases">
        <title>Sequencing the genomes of 1000 actinobacteria strains.</title>
        <authorList>
            <person name="Klenk H.-P."/>
        </authorList>
    </citation>
    <scope>NUCLEOTIDE SEQUENCE [LARGE SCALE GENOMIC DNA]</scope>
    <source>
        <strain evidence="3 4">DSM 19828</strain>
    </source>
</reference>
<dbReference type="GO" id="GO:0008757">
    <property type="term" value="F:S-adenosylmethionine-dependent methyltransferase activity"/>
    <property type="evidence" value="ECO:0007669"/>
    <property type="project" value="InterPro"/>
</dbReference>
<proteinExistence type="predicted"/>
<keyword evidence="3" id="KW-0808">Transferase</keyword>
<evidence type="ECO:0000313" key="4">
    <source>
        <dbReference type="Proteomes" id="UP000320806"/>
    </source>
</evidence>
<evidence type="ECO:0000313" key="3">
    <source>
        <dbReference type="EMBL" id="TQJ14937.1"/>
    </source>
</evidence>